<reference evidence="2" key="3">
    <citation type="submission" date="2018-08" db="UniProtKB">
        <authorList>
            <consortium name="EnsemblPlants"/>
        </authorList>
    </citation>
    <scope>IDENTIFICATION</scope>
    <source>
        <strain evidence="2">cv. Bd21</strain>
    </source>
</reference>
<proteinExistence type="predicted"/>
<dbReference type="GO" id="GO:0030598">
    <property type="term" value="F:rRNA N-glycosylase activity"/>
    <property type="evidence" value="ECO:0007669"/>
    <property type="project" value="InterPro"/>
</dbReference>
<dbReference type="EMBL" id="CM000882">
    <property type="protein sequence ID" value="KQJ93001.2"/>
    <property type="molecule type" value="Genomic_DNA"/>
</dbReference>
<dbReference type="InParanoid" id="A0A0Q3PU75"/>
<dbReference type="SUPFAM" id="SSF56371">
    <property type="entry name" value="Ribosome inactivating proteins (RIP)"/>
    <property type="match status" value="1"/>
</dbReference>
<protein>
    <submittedName>
        <fullName evidence="1 2">Uncharacterized protein</fullName>
    </submittedName>
</protein>
<dbReference type="InterPro" id="IPR036041">
    <property type="entry name" value="Ribosome-inact_prot_sf"/>
</dbReference>
<dbReference type="AlphaFoldDB" id="A0A0Q3PU75"/>
<dbReference type="GO" id="GO:0017148">
    <property type="term" value="P:negative regulation of translation"/>
    <property type="evidence" value="ECO:0007669"/>
    <property type="project" value="InterPro"/>
</dbReference>
<dbReference type="EnsemblPlants" id="KQJ93001">
    <property type="protein sequence ID" value="KQJ93001"/>
    <property type="gene ID" value="BRADI_3g02122v3"/>
</dbReference>
<gene>
    <name evidence="1" type="ORF">BRADI_3g02122v3</name>
</gene>
<evidence type="ECO:0000313" key="3">
    <source>
        <dbReference type="Proteomes" id="UP000008810"/>
    </source>
</evidence>
<keyword evidence="3" id="KW-1185">Reference proteome</keyword>
<organism evidence="1">
    <name type="scientific">Brachypodium distachyon</name>
    <name type="common">Purple false brome</name>
    <name type="synonym">Trachynia distachya</name>
    <dbReference type="NCBI Taxonomy" id="15368"/>
    <lineage>
        <taxon>Eukaryota</taxon>
        <taxon>Viridiplantae</taxon>
        <taxon>Streptophyta</taxon>
        <taxon>Embryophyta</taxon>
        <taxon>Tracheophyta</taxon>
        <taxon>Spermatophyta</taxon>
        <taxon>Magnoliopsida</taxon>
        <taxon>Liliopsida</taxon>
        <taxon>Poales</taxon>
        <taxon>Poaceae</taxon>
        <taxon>BOP clade</taxon>
        <taxon>Pooideae</taxon>
        <taxon>Stipodae</taxon>
        <taxon>Brachypodieae</taxon>
        <taxon>Brachypodium</taxon>
    </lineage>
</organism>
<dbReference type="Gramene" id="KQJ93001">
    <property type="protein sequence ID" value="KQJ93001"/>
    <property type="gene ID" value="BRADI_3g02122v3"/>
</dbReference>
<dbReference type="OrthoDB" id="10578663at2759"/>
<reference evidence="1 2" key="1">
    <citation type="journal article" date="2010" name="Nature">
        <title>Genome sequencing and analysis of the model grass Brachypodium distachyon.</title>
        <authorList>
            <consortium name="International Brachypodium Initiative"/>
        </authorList>
    </citation>
    <scope>NUCLEOTIDE SEQUENCE [LARGE SCALE GENOMIC DNA]</scope>
    <source>
        <strain evidence="1 2">Bd21</strain>
    </source>
</reference>
<accession>A0A0Q3PU75</accession>
<sequence>MPSYLNFRPLNFRGNHKADTTIPLGPTTALIHIFHVLINPASTDDSMRAVLLQVVVLFCEASRIQMVKDNIEGKMSYDVYQVEFMDLVWACIRKWRKMCDYCLYMRNKLLVQGGDGVQEIEQQEPQPDQPEDEKETELLSYTGFTIWTKSSAHRVS</sequence>
<reference evidence="1" key="2">
    <citation type="submission" date="2017-06" db="EMBL/GenBank/DDBJ databases">
        <title>WGS assembly of Brachypodium distachyon.</title>
        <authorList>
            <consortium name="The International Brachypodium Initiative"/>
            <person name="Lucas S."/>
            <person name="Harmon-Smith M."/>
            <person name="Lail K."/>
            <person name="Tice H."/>
            <person name="Grimwood J."/>
            <person name="Bruce D."/>
            <person name="Barry K."/>
            <person name="Shu S."/>
            <person name="Lindquist E."/>
            <person name="Wang M."/>
            <person name="Pitluck S."/>
            <person name="Vogel J.P."/>
            <person name="Garvin D.F."/>
            <person name="Mockler T.C."/>
            <person name="Schmutz J."/>
            <person name="Rokhsar D."/>
            <person name="Bevan M.W."/>
        </authorList>
    </citation>
    <scope>NUCLEOTIDE SEQUENCE</scope>
    <source>
        <strain evidence="1">Bd21</strain>
    </source>
</reference>
<dbReference type="Proteomes" id="UP000008810">
    <property type="component" value="Chromosome 3"/>
</dbReference>
<evidence type="ECO:0000313" key="2">
    <source>
        <dbReference type="EnsemblPlants" id="KQJ93001"/>
    </source>
</evidence>
<evidence type="ECO:0000313" key="1">
    <source>
        <dbReference type="EMBL" id="KQJ93001.2"/>
    </source>
</evidence>
<name>A0A0Q3PU75_BRADI</name>